<sequence>MKWYRKLYIGEKAKKDRFKFIWQVKHRHIVWNGYVITLASNEQNLLDIIQVTELLQPYYKNRELFIVGIAKGYDEALIVAKDIIDEVYQKTGEFNIRQFILNCQKGNMSSS</sequence>
<keyword evidence="2" id="KW-1185">Reference proteome</keyword>
<protein>
    <submittedName>
        <fullName evidence="1">Uncharacterized protein</fullName>
    </submittedName>
</protein>
<dbReference type="EMBL" id="QRCT01000034">
    <property type="protein sequence ID" value="RDU23172.1"/>
    <property type="molecule type" value="Genomic_DNA"/>
</dbReference>
<dbReference type="OrthoDB" id="2085859at2"/>
<dbReference type="Proteomes" id="UP000255036">
    <property type="component" value="Unassembled WGS sequence"/>
</dbReference>
<evidence type="ECO:0000313" key="1">
    <source>
        <dbReference type="EMBL" id="RDU23172.1"/>
    </source>
</evidence>
<gene>
    <name evidence="1" type="ORF">DWV06_12125</name>
</gene>
<proteinExistence type="predicted"/>
<evidence type="ECO:0000313" key="2">
    <source>
        <dbReference type="Proteomes" id="UP000255036"/>
    </source>
</evidence>
<dbReference type="AlphaFoldDB" id="A0A371AUF6"/>
<name>A0A371AUF6_9FIRM</name>
<comment type="caution">
    <text evidence="1">The sequence shown here is derived from an EMBL/GenBank/DDBJ whole genome shotgun (WGS) entry which is preliminary data.</text>
</comment>
<accession>A0A371AUF6</accession>
<organism evidence="1 2">
    <name type="scientific">Anaerosacchariphilus polymeriproducens</name>
    <dbReference type="NCBI Taxonomy" id="1812858"/>
    <lineage>
        <taxon>Bacteria</taxon>
        <taxon>Bacillati</taxon>
        <taxon>Bacillota</taxon>
        <taxon>Clostridia</taxon>
        <taxon>Lachnospirales</taxon>
        <taxon>Lachnospiraceae</taxon>
        <taxon>Anaerosacchariphilus</taxon>
    </lineage>
</organism>
<reference evidence="1 2" key="1">
    <citation type="submission" date="2018-07" db="EMBL/GenBank/DDBJ databases">
        <title>Anaerosacharophilus polymeroproducens gen. nov. sp. nov., an anaerobic bacterium isolated from salt field.</title>
        <authorList>
            <person name="Kim W."/>
            <person name="Yang S.-H."/>
            <person name="Oh J."/>
            <person name="Lee J.-H."/>
            <person name="Kwon K.K."/>
        </authorList>
    </citation>
    <scope>NUCLEOTIDE SEQUENCE [LARGE SCALE GENOMIC DNA]</scope>
    <source>
        <strain evidence="1 2">MCWD5</strain>
    </source>
</reference>